<dbReference type="AlphaFoldDB" id="X1T300"/>
<feature type="domain" description="Methyltransferase FkbM" evidence="1">
    <location>
        <begin position="35"/>
        <end position="199"/>
    </location>
</feature>
<dbReference type="Pfam" id="PF05050">
    <property type="entry name" value="Methyltransf_21"/>
    <property type="match status" value="1"/>
</dbReference>
<dbReference type="InterPro" id="IPR052514">
    <property type="entry name" value="SAM-dependent_MTase"/>
</dbReference>
<dbReference type="PANTHER" id="PTHR34203:SF15">
    <property type="entry name" value="SLL1173 PROTEIN"/>
    <property type="match status" value="1"/>
</dbReference>
<gene>
    <name evidence="2" type="ORF">S12H4_19178</name>
</gene>
<dbReference type="PANTHER" id="PTHR34203">
    <property type="entry name" value="METHYLTRANSFERASE, FKBM FAMILY PROTEIN"/>
    <property type="match status" value="1"/>
</dbReference>
<comment type="caution">
    <text evidence="2">The sequence shown here is derived from an EMBL/GenBank/DDBJ whole genome shotgun (WGS) entry which is preliminary data.</text>
</comment>
<dbReference type="EMBL" id="BARW01009557">
    <property type="protein sequence ID" value="GAI81955.1"/>
    <property type="molecule type" value="Genomic_DNA"/>
</dbReference>
<feature type="non-terminal residue" evidence="2">
    <location>
        <position position="1"/>
    </location>
</feature>
<organism evidence="2">
    <name type="scientific">marine sediment metagenome</name>
    <dbReference type="NCBI Taxonomy" id="412755"/>
    <lineage>
        <taxon>unclassified sequences</taxon>
        <taxon>metagenomes</taxon>
        <taxon>ecological metagenomes</taxon>
    </lineage>
</organism>
<accession>X1T300</accession>
<protein>
    <recommendedName>
        <fullName evidence="1">Methyltransferase FkbM domain-containing protein</fullName>
    </recommendedName>
</protein>
<dbReference type="NCBIfam" id="TIGR01444">
    <property type="entry name" value="fkbM_fam"/>
    <property type="match status" value="1"/>
</dbReference>
<evidence type="ECO:0000313" key="2">
    <source>
        <dbReference type="EMBL" id="GAI81955.1"/>
    </source>
</evidence>
<proteinExistence type="predicted"/>
<sequence>DWIPYHIFLTGVYAIERYATEFFCNILRKGLVFLDIGANTGYYTLLAAARVGLEGQVHAFEPVSETFKRLIDNIRINNFKNVFANRCIVHDHHGEMDIFVADKTNTGSSSLSPVMDNYSNRVERVETITIDSYIEQKGLRDVHIVKIDVEGSELYVLKGMMKLLNQSQLQLFIEISEKTLRSQGTSPEELFKYLKDFGFYPFKITKTGLVKVAQTDIHKIHDEPLLLFRKGKMSSNQSC</sequence>
<evidence type="ECO:0000259" key="1">
    <source>
        <dbReference type="Pfam" id="PF05050"/>
    </source>
</evidence>
<dbReference type="InterPro" id="IPR006342">
    <property type="entry name" value="FkbM_mtfrase"/>
</dbReference>
<name>X1T300_9ZZZZ</name>
<reference evidence="2" key="1">
    <citation type="journal article" date="2014" name="Front. Microbiol.">
        <title>High frequency of phylogenetically diverse reductive dehalogenase-homologous genes in deep subseafloor sedimentary metagenomes.</title>
        <authorList>
            <person name="Kawai M."/>
            <person name="Futagami T."/>
            <person name="Toyoda A."/>
            <person name="Takaki Y."/>
            <person name="Nishi S."/>
            <person name="Hori S."/>
            <person name="Arai W."/>
            <person name="Tsubouchi T."/>
            <person name="Morono Y."/>
            <person name="Uchiyama I."/>
            <person name="Ito T."/>
            <person name="Fujiyama A."/>
            <person name="Inagaki F."/>
            <person name="Takami H."/>
        </authorList>
    </citation>
    <scope>NUCLEOTIDE SEQUENCE</scope>
    <source>
        <strain evidence="2">Expedition CK06-06</strain>
    </source>
</reference>
<dbReference type="InterPro" id="IPR029063">
    <property type="entry name" value="SAM-dependent_MTases_sf"/>
</dbReference>
<dbReference type="SUPFAM" id="SSF53335">
    <property type="entry name" value="S-adenosyl-L-methionine-dependent methyltransferases"/>
    <property type="match status" value="1"/>
</dbReference>
<dbReference type="Gene3D" id="3.40.50.150">
    <property type="entry name" value="Vaccinia Virus protein VP39"/>
    <property type="match status" value="1"/>
</dbReference>